<dbReference type="Gene3D" id="3.40.630.30">
    <property type="match status" value="1"/>
</dbReference>
<dbReference type="AlphaFoldDB" id="A0A075UIS3"/>
<dbReference type="InterPro" id="IPR016181">
    <property type="entry name" value="Acyl_CoA_acyltransferase"/>
</dbReference>
<proteinExistence type="predicted"/>
<protein>
    <recommendedName>
        <fullName evidence="1">N-acetyltransferase domain-containing protein</fullName>
    </recommendedName>
</protein>
<evidence type="ECO:0000259" key="1">
    <source>
        <dbReference type="PROSITE" id="PS51186"/>
    </source>
</evidence>
<dbReference type="Pfam" id="PF00583">
    <property type="entry name" value="Acetyltransf_1"/>
    <property type="match status" value="1"/>
</dbReference>
<dbReference type="InterPro" id="IPR000182">
    <property type="entry name" value="GNAT_dom"/>
</dbReference>
<dbReference type="KEGG" id="aja:AJAP_05285"/>
<sequence length="171" mass="18126">MLLRQEIPADREAIHAVHLAAFAKLSVPVVEAKLVDELREDGDLIGALSIVAERDGKVVGHVCCSPSKLGGDEKSTVGLGPLGVLPEYHASGVGSALVHAVLGAADALGYGAVVLLGDPNYYSRFGFVLAAQHGITPPVAEWAPHFQVRTLRAHTPDLKGEFRYSPAFDRL</sequence>
<dbReference type="eggNOG" id="COG3153">
    <property type="taxonomic scope" value="Bacteria"/>
</dbReference>
<name>A0A075UIS3_9PSEU</name>
<dbReference type="Proteomes" id="UP000028492">
    <property type="component" value="Chromosome"/>
</dbReference>
<dbReference type="GO" id="GO:0016747">
    <property type="term" value="F:acyltransferase activity, transferring groups other than amino-acyl groups"/>
    <property type="evidence" value="ECO:0007669"/>
    <property type="project" value="InterPro"/>
</dbReference>
<evidence type="ECO:0000313" key="3">
    <source>
        <dbReference type="Proteomes" id="UP000028492"/>
    </source>
</evidence>
<dbReference type="SUPFAM" id="SSF55729">
    <property type="entry name" value="Acyl-CoA N-acyltransferases (Nat)"/>
    <property type="match status" value="1"/>
</dbReference>
<evidence type="ECO:0000313" key="2">
    <source>
        <dbReference type="EMBL" id="AIG73977.1"/>
    </source>
</evidence>
<accession>A0A075UIS3</accession>
<keyword evidence="3" id="KW-1185">Reference proteome</keyword>
<organism evidence="2 3">
    <name type="scientific">Amycolatopsis japonica</name>
    <dbReference type="NCBI Taxonomy" id="208439"/>
    <lineage>
        <taxon>Bacteria</taxon>
        <taxon>Bacillati</taxon>
        <taxon>Actinomycetota</taxon>
        <taxon>Actinomycetes</taxon>
        <taxon>Pseudonocardiales</taxon>
        <taxon>Pseudonocardiaceae</taxon>
        <taxon>Amycolatopsis</taxon>
        <taxon>Amycolatopsis japonica group</taxon>
    </lineage>
</organism>
<dbReference type="RefSeq" id="WP_038508684.1">
    <property type="nucleotide sequence ID" value="NZ_CP008953.1"/>
</dbReference>
<feature type="domain" description="N-acetyltransferase" evidence="1">
    <location>
        <begin position="1"/>
        <end position="157"/>
    </location>
</feature>
<dbReference type="EMBL" id="CP008953">
    <property type="protein sequence ID" value="AIG73977.1"/>
    <property type="molecule type" value="Genomic_DNA"/>
</dbReference>
<dbReference type="PROSITE" id="PS51186">
    <property type="entry name" value="GNAT"/>
    <property type="match status" value="1"/>
</dbReference>
<reference evidence="2 3" key="1">
    <citation type="journal article" date="2014" name="J. Biotechnol.">
        <title>Complete genome sequence of the actinobacterium Amycolatopsis japonica MG417-CF17(T) (=DSM 44213T) producing (S,S)-N,N'-ethylenediaminedisuccinic acid.</title>
        <authorList>
            <person name="Stegmann E."/>
            <person name="Albersmeier A."/>
            <person name="Spohn M."/>
            <person name="Gert H."/>
            <person name="Weber T."/>
            <person name="Wohlleben W."/>
            <person name="Kalinowski J."/>
            <person name="Ruckert C."/>
        </authorList>
    </citation>
    <scope>NUCLEOTIDE SEQUENCE [LARGE SCALE GENOMIC DNA]</scope>
    <source>
        <strain evidence="3">MG417-CF17 (DSM 44213)</strain>
    </source>
</reference>
<gene>
    <name evidence="2" type="ORF">AJAP_05285</name>
</gene>
<dbReference type="CDD" id="cd04301">
    <property type="entry name" value="NAT_SF"/>
    <property type="match status" value="1"/>
</dbReference>
<dbReference type="HOGENOM" id="CLU_081840_2_1_11"/>